<dbReference type="Gene3D" id="2.60.40.1890">
    <property type="entry name" value="PCu(A)C copper chaperone"/>
    <property type="match status" value="1"/>
</dbReference>
<dbReference type="InterPro" id="IPR058248">
    <property type="entry name" value="Lxx211020-like"/>
</dbReference>
<sequence>MSTLRTTSRVGILLAAAALALSGCTAADASAQSEADAVVVTDAWVKAVEDGMTAAFGEVENTGTTDVTIVSAETDASPMIELHETVDDGTGTMTMQEKDGGFVIAAGDTLTLEPGGNHIMFMGVAAPIVAGDEVTITLVFSDGSTLEVTAPAKDYSGANEEYVGDDMDHDSMDMDG</sequence>
<dbReference type="PROSITE" id="PS51257">
    <property type="entry name" value="PROKAR_LIPOPROTEIN"/>
    <property type="match status" value="1"/>
</dbReference>
<keyword evidence="2" id="KW-0732">Signal</keyword>
<evidence type="ECO:0000256" key="1">
    <source>
        <dbReference type="SAM" id="MobiDB-lite"/>
    </source>
</evidence>
<evidence type="ECO:0000313" key="3">
    <source>
        <dbReference type="EMBL" id="GAA1699294.1"/>
    </source>
</evidence>
<dbReference type="RefSeq" id="WP_344071243.1">
    <property type="nucleotide sequence ID" value="NZ_BAAAPL010000001.1"/>
</dbReference>
<protein>
    <recommendedName>
        <fullName evidence="5">Copper chaperone PCu(A)C</fullName>
    </recommendedName>
</protein>
<keyword evidence="4" id="KW-1185">Reference proteome</keyword>
<dbReference type="Pfam" id="PF04314">
    <property type="entry name" value="PCuAC"/>
    <property type="match status" value="1"/>
</dbReference>
<dbReference type="InterPro" id="IPR036182">
    <property type="entry name" value="PCuAC_sf"/>
</dbReference>
<dbReference type="Proteomes" id="UP001501690">
    <property type="component" value="Unassembled WGS sequence"/>
</dbReference>
<proteinExistence type="predicted"/>
<accession>A0ABP4U507</accession>
<gene>
    <name evidence="3" type="ORF">GCM10009808_16120</name>
</gene>
<dbReference type="SUPFAM" id="SSF110087">
    <property type="entry name" value="DR1885-like metal-binding protein"/>
    <property type="match status" value="1"/>
</dbReference>
<evidence type="ECO:0000256" key="2">
    <source>
        <dbReference type="SAM" id="SignalP"/>
    </source>
</evidence>
<feature type="chain" id="PRO_5045431268" description="Copper chaperone PCu(A)C" evidence="2">
    <location>
        <begin position="27"/>
        <end position="176"/>
    </location>
</feature>
<reference evidence="4" key="1">
    <citation type="journal article" date="2019" name="Int. J. Syst. Evol. Microbiol.">
        <title>The Global Catalogue of Microorganisms (GCM) 10K type strain sequencing project: providing services to taxonomists for standard genome sequencing and annotation.</title>
        <authorList>
            <consortium name="The Broad Institute Genomics Platform"/>
            <consortium name="The Broad Institute Genome Sequencing Center for Infectious Disease"/>
            <person name="Wu L."/>
            <person name="Ma J."/>
        </authorList>
    </citation>
    <scope>NUCLEOTIDE SEQUENCE [LARGE SCALE GENOMIC DNA]</scope>
    <source>
        <strain evidence="4">JCM 15577</strain>
    </source>
</reference>
<dbReference type="EMBL" id="BAAAPL010000001">
    <property type="protein sequence ID" value="GAA1699294.1"/>
    <property type="molecule type" value="Genomic_DNA"/>
</dbReference>
<name>A0ABP4U507_9MICO</name>
<dbReference type="PANTHER" id="PTHR36302">
    <property type="entry name" value="BLR7088 PROTEIN"/>
    <property type="match status" value="1"/>
</dbReference>
<evidence type="ECO:0008006" key="5">
    <source>
        <dbReference type="Google" id="ProtNLM"/>
    </source>
</evidence>
<dbReference type="PANTHER" id="PTHR36302:SF1">
    <property type="entry name" value="COPPER CHAPERONE PCU(A)C"/>
    <property type="match status" value="1"/>
</dbReference>
<feature type="region of interest" description="Disordered" evidence="1">
    <location>
        <begin position="157"/>
        <end position="176"/>
    </location>
</feature>
<comment type="caution">
    <text evidence="3">The sequence shown here is derived from an EMBL/GenBank/DDBJ whole genome shotgun (WGS) entry which is preliminary data.</text>
</comment>
<feature type="signal peptide" evidence="2">
    <location>
        <begin position="1"/>
        <end position="26"/>
    </location>
</feature>
<dbReference type="InterPro" id="IPR007410">
    <property type="entry name" value="LpqE-like"/>
</dbReference>
<organism evidence="3 4">
    <name type="scientific">Microbacterium sediminicola</name>
    <dbReference type="NCBI Taxonomy" id="415210"/>
    <lineage>
        <taxon>Bacteria</taxon>
        <taxon>Bacillati</taxon>
        <taxon>Actinomycetota</taxon>
        <taxon>Actinomycetes</taxon>
        <taxon>Micrococcales</taxon>
        <taxon>Microbacteriaceae</taxon>
        <taxon>Microbacterium</taxon>
    </lineage>
</organism>
<evidence type="ECO:0000313" key="4">
    <source>
        <dbReference type="Proteomes" id="UP001501690"/>
    </source>
</evidence>